<evidence type="ECO:0000313" key="2">
    <source>
        <dbReference type="Proteomes" id="UP000664915"/>
    </source>
</evidence>
<name>A0A879R1E1_9CAUD</name>
<evidence type="ECO:0000313" key="1">
    <source>
        <dbReference type="EMBL" id="QPX48012.1"/>
    </source>
</evidence>
<dbReference type="Proteomes" id="UP000664915">
    <property type="component" value="Segment"/>
</dbReference>
<dbReference type="GeneID" id="77946217"/>
<dbReference type="KEGG" id="vg:77946217"/>
<evidence type="ECO:0008006" key="3">
    <source>
        <dbReference type="Google" id="ProtNLM"/>
    </source>
</evidence>
<accession>A0A879R1E1</accession>
<dbReference type="EMBL" id="MW015081">
    <property type="protein sequence ID" value="QPX48012.1"/>
    <property type="molecule type" value="Genomic_DNA"/>
</dbReference>
<keyword evidence="2" id="KW-1185">Reference proteome</keyword>
<protein>
    <recommendedName>
        <fullName evidence="3">Prevent-host-death protein</fullName>
    </recommendedName>
</protein>
<proteinExistence type="predicted"/>
<dbReference type="RefSeq" id="YP_010670022.1">
    <property type="nucleotide sequence ID" value="NC_070963.1"/>
</dbReference>
<organism evidence="1 2">
    <name type="scientific">Synechococcus phage S-SRM01</name>
    <dbReference type="NCBI Taxonomy" id="2781608"/>
    <lineage>
        <taxon>Viruses</taxon>
        <taxon>Duplodnaviria</taxon>
        <taxon>Heunggongvirae</taxon>
        <taxon>Uroviricota</taxon>
        <taxon>Caudoviricetes</taxon>
        <taxon>Pantevenvirales</taxon>
        <taxon>Kyanoviridae</taxon>
        <taxon>Serangoonvirus</taxon>
        <taxon>Serangoonvirus essarone</taxon>
    </lineage>
</organism>
<reference evidence="1" key="1">
    <citation type="submission" date="2020-09" db="EMBL/GenBank/DDBJ databases">
        <authorList>
            <person name="Zhang D."/>
            <person name="Hatherill J.R."/>
            <person name="Ramirez J.F."/>
            <person name="Edinger B."/>
            <person name="Balarin R."/>
            <person name="Sullivan A."/>
            <person name="Humpal K.M."/>
            <person name="Guseva A."/>
            <person name="Butela K.A."/>
            <person name="Garlena R.A."/>
            <person name="Russell D.A."/>
            <person name="Pope W.H."/>
            <person name="Jacobs-Sera D."/>
            <person name="Hatfull G.F."/>
        </authorList>
    </citation>
    <scope>NUCLEOTIDE SEQUENCE</scope>
</reference>
<sequence length="60" mass="6923">MKKLSIEQLQVKFEEYFDLVESGESFIITSEHGDVIMTPVNVIEEVDDLVRIHTDHEEGC</sequence>